<sequence>MYWRPSVSHVNGLSLHRGRRAKNDEGSESEGDDQPDHDTGPPSHAGVGRAHEATLVEESPFHAGHSPSFHREHSPAGHYQHSPHVDPYADRWAEFTRWKDDFYDYRTSHRTEHDDLERRLTEKWATEHSEREATERRLAELERLTSQFSSFQIPGQQQGGQPSQPANTQHGFGSLIFGGPSQYTDNSSSSFLDEIFGPSSFVTPTHHMAHGIGGHHSRSLAVSALSSIHRASICSLAHLGRCSMRPDRLRWVQTAAAATATAATATAATAAATTSAYLLVLSVQE</sequence>
<reference evidence="1 2" key="2">
    <citation type="journal article" date="2022" name="Mol. Ecol. Resour.">
        <title>The genomes of chicory, endive, great burdock and yacon provide insights into Asteraceae paleo-polyploidization history and plant inulin production.</title>
        <authorList>
            <person name="Fan W."/>
            <person name="Wang S."/>
            <person name="Wang H."/>
            <person name="Wang A."/>
            <person name="Jiang F."/>
            <person name="Liu H."/>
            <person name="Zhao H."/>
            <person name="Xu D."/>
            <person name="Zhang Y."/>
        </authorList>
    </citation>
    <scope>NUCLEOTIDE SEQUENCE [LARGE SCALE GENOMIC DNA]</scope>
    <source>
        <strain evidence="2">cv. Niubang</strain>
    </source>
</reference>
<organism evidence="1 2">
    <name type="scientific">Arctium lappa</name>
    <name type="common">Greater burdock</name>
    <name type="synonym">Lappa major</name>
    <dbReference type="NCBI Taxonomy" id="4217"/>
    <lineage>
        <taxon>Eukaryota</taxon>
        <taxon>Viridiplantae</taxon>
        <taxon>Streptophyta</taxon>
        <taxon>Embryophyta</taxon>
        <taxon>Tracheophyta</taxon>
        <taxon>Spermatophyta</taxon>
        <taxon>Magnoliopsida</taxon>
        <taxon>eudicotyledons</taxon>
        <taxon>Gunneridae</taxon>
        <taxon>Pentapetalae</taxon>
        <taxon>asterids</taxon>
        <taxon>campanulids</taxon>
        <taxon>Asterales</taxon>
        <taxon>Asteraceae</taxon>
        <taxon>Carduoideae</taxon>
        <taxon>Cardueae</taxon>
        <taxon>Arctiinae</taxon>
        <taxon>Arctium</taxon>
    </lineage>
</organism>
<name>A0ACB9DHA3_ARCLA</name>
<dbReference type="Proteomes" id="UP001055879">
    <property type="component" value="Linkage Group LG03"/>
</dbReference>
<keyword evidence="2" id="KW-1185">Reference proteome</keyword>
<gene>
    <name evidence="1" type="ORF">L6452_08269</name>
</gene>
<evidence type="ECO:0000313" key="1">
    <source>
        <dbReference type="EMBL" id="KAI3745858.1"/>
    </source>
</evidence>
<protein>
    <submittedName>
        <fullName evidence="1">Uncharacterized protein</fullName>
    </submittedName>
</protein>
<proteinExistence type="predicted"/>
<evidence type="ECO:0000313" key="2">
    <source>
        <dbReference type="Proteomes" id="UP001055879"/>
    </source>
</evidence>
<accession>A0ACB9DHA3</accession>
<dbReference type="EMBL" id="CM042049">
    <property type="protein sequence ID" value="KAI3745858.1"/>
    <property type="molecule type" value="Genomic_DNA"/>
</dbReference>
<reference evidence="2" key="1">
    <citation type="journal article" date="2022" name="Mol. Ecol. Resour.">
        <title>The genomes of chicory, endive, great burdock and yacon provide insights into Asteraceae palaeo-polyploidization history and plant inulin production.</title>
        <authorList>
            <person name="Fan W."/>
            <person name="Wang S."/>
            <person name="Wang H."/>
            <person name="Wang A."/>
            <person name="Jiang F."/>
            <person name="Liu H."/>
            <person name="Zhao H."/>
            <person name="Xu D."/>
            <person name="Zhang Y."/>
        </authorList>
    </citation>
    <scope>NUCLEOTIDE SEQUENCE [LARGE SCALE GENOMIC DNA]</scope>
    <source>
        <strain evidence="2">cv. Niubang</strain>
    </source>
</reference>
<comment type="caution">
    <text evidence="1">The sequence shown here is derived from an EMBL/GenBank/DDBJ whole genome shotgun (WGS) entry which is preliminary data.</text>
</comment>